<accession>A0ABP9V718</accession>
<dbReference type="EMBL" id="BAABRN010000006">
    <property type="protein sequence ID" value="GAA5501057.1"/>
    <property type="molecule type" value="Genomic_DNA"/>
</dbReference>
<name>A0ABP9V718_9DEIO</name>
<comment type="caution">
    <text evidence="1">The sequence shown here is derived from an EMBL/GenBank/DDBJ whole genome shotgun (WGS) entry which is preliminary data.</text>
</comment>
<protein>
    <submittedName>
        <fullName evidence="1">Uncharacterized protein</fullName>
    </submittedName>
</protein>
<evidence type="ECO:0000313" key="1">
    <source>
        <dbReference type="EMBL" id="GAA5501057.1"/>
    </source>
</evidence>
<gene>
    <name evidence="1" type="ORF">Dxin01_00788</name>
</gene>
<evidence type="ECO:0000313" key="2">
    <source>
        <dbReference type="Proteomes" id="UP001458946"/>
    </source>
</evidence>
<organism evidence="1 2">
    <name type="scientific">Deinococcus xinjiangensis</name>
    <dbReference type="NCBI Taxonomy" id="457454"/>
    <lineage>
        <taxon>Bacteria</taxon>
        <taxon>Thermotogati</taxon>
        <taxon>Deinococcota</taxon>
        <taxon>Deinococci</taxon>
        <taxon>Deinococcales</taxon>
        <taxon>Deinococcaceae</taxon>
        <taxon>Deinococcus</taxon>
    </lineage>
</organism>
<proteinExistence type="predicted"/>
<dbReference type="RefSeq" id="WP_353541031.1">
    <property type="nucleotide sequence ID" value="NZ_BAABRN010000006.1"/>
</dbReference>
<keyword evidence="2" id="KW-1185">Reference proteome</keyword>
<dbReference type="Proteomes" id="UP001458946">
    <property type="component" value="Unassembled WGS sequence"/>
</dbReference>
<sequence>MSTDPVEALRQDVTRMFRNTDFRLIHPMQLKVGDHVQQQRGVTLQVPRFRVVGRSGTPLEGIDLRFDTAAEAADILWEVPVHARMPGSLNFSLAQGCFHPVKLAGYGALWAYFRRERQGVRRVDLLRLARESGVKEEARLDWISGARAYLAAFWHCAGVSPLGEAAD</sequence>
<reference evidence="1 2" key="1">
    <citation type="submission" date="2024-02" db="EMBL/GenBank/DDBJ databases">
        <title>Deinococcus xinjiangensis NBRC 107630.</title>
        <authorList>
            <person name="Ichikawa N."/>
            <person name="Katano-Makiyama Y."/>
            <person name="Hidaka K."/>
        </authorList>
    </citation>
    <scope>NUCLEOTIDE SEQUENCE [LARGE SCALE GENOMIC DNA]</scope>
    <source>
        <strain evidence="1 2">NBRC 107630</strain>
    </source>
</reference>